<evidence type="ECO:0008006" key="3">
    <source>
        <dbReference type="Google" id="ProtNLM"/>
    </source>
</evidence>
<dbReference type="OMA" id="RCFNERQ"/>
<sequence length="297" mass="34641">MFVYTVQCFQEKRQNKMLYFLLIYQTLVITCVNSEKLIKTNTRDMSLIEAGAGEAEQNTNLYINSNNNNISNNSNSNNNIMCGNTQKMADNCFRDLPPHLMEFLQTSKIAINEQDIVSKCNVFRRGMKCFDDYTSRCIPSNNINILNNNVEGAKKFFTKFCEDKTFQQDYLSHKECFSYIQEDWMHCTKNFQNILSEGLHSDKNITEKFLEFCCARYAYETCIYNSARYKCYQNSAAFARATAQMLSDEKHFSNCRQFEVSTCGSTPVIVQLQLHCHWTLWLAITLLFMIKNYQLMS</sequence>
<reference evidence="1 2" key="1">
    <citation type="journal article" date="2015" name="Nat. Commun.">
        <title>Lucilia cuprina genome unlocks parasitic fly biology to underpin future interventions.</title>
        <authorList>
            <person name="Anstead C.A."/>
            <person name="Korhonen P.K."/>
            <person name="Young N.D."/>
            <person name="Hall R.S."/>
            <person name="Jex A.R."/>
            <person name="Murali S.C."/>
            <person name="Hughes D.S."/>
            <person name="Lee S.F."/>
            <person name="Perry T."/>
            <person name="Stroehlein A.J."/>
            <person name="Ansell B.R."/>
            <person name="Breugelmans B."/>
            <person name="Hofmann A."/>
            <person name="Qu J."/>
            <person name="Dugan S."/>
            <person name="Lee S.L."/>
            <person name="Chao H."/>
            <person name="Dinh H."/>
            <person name="Han Y."/>
            <person name="Doddapaneni H.V."/>
            <person name="Worley K.C."/>
            <person name="Muzny D.M."/>
            <person name="Ioannidis P."/>
            <person name="Waterhouse R.M."/>
            <person name="Zdobnov E.M."/>
            <person name="James P.J."/>
            <person name="Bagnall N.H."/>
            <person name="Kotze A.C."/>
            <person name="Gibbs R.A."/>
            <person name="Richards S."/>
            <person name="Batterham P."/>
            <person name="Gasser R.B."/>
        </authorList>
    </citation>
    <scope>NUCLEOTIDE SEQUENCE [LARGE SCALE GENOMIC DNA]</scope>
    <source>
        <strain evidence="1 2">LS</strain>
        <tissue evidence="1">Full body</tissue>
    </source>
</reference>
<gene>
    <name evidence="1" type="ORF">FF38_11627</name>
</gene>
<dbReference type="PANTHER" id="PTHR33964">
    <property type="entry name" value="RE45066P-RELATED"/>
    <property type="match status" value="1"/>
</dbReference>
<accession>A0A0L0CGL7</accession>
<protein>
    <recommendedName>
        <fullName evidence="3">DUF19 domain-containing protein</fullName>
    </recommendedName>
</protein>
<dbReference type="Proteomes" id="UP000037069">
    <property type="component" value="Unassembled WGS sequence"/>
</dbReference>
<organism evidence="1 2">
    <name type="scientific">Lucilia cuprina</name>
    <name type="common">Green bottle fly</name>
    <name type="synonym">Australian sheep blowfly</name>
    <dbReference type="NCBI Taxonomy" id="7375"/>
    <lineage>
        <taxon>Eukaryota</taxon>
        <taxon>Metazoa</taxon>
        <taxon>Ecdysozoa</taxon>
        <taxon>Arthropoda</taxon>
        <taxon>Hexapoda</taxon>
        <taxon>Insecta</taxon>
        <taxon>Pterygota</taxon>
        <taxon>Neoptera</taxon>
        <taxon>Endopterygota</taxon>
        <taxon>Diptera</taxon>
        <taxon>Brachycera</taxon>
        <taxon>Muscomorpha</taxon>
        <taxon>Oestroidea</taxon>
        <taxon>Calliphoridae</taxon>
        <taxon>Luciliinae</taxon>
        <taxon>Lucilia</taxon>
    </lineage>
</organism>
<dbReference type="EMBL" id="JRES01000501">
    <property type="protein sequence ID" value="KNC30654.1"/>
    <property type="molecule type" value="Genomic_DNA"/>
</dbReference>
<dbReference type="AlphaFoldDB" id="A0A0L0CGL7"/>
<evidence type="ECO:0000313" key="2">
    <source>
        <dbReference type="Proteomes" id="UP000037069"/>
    </source>
</evidence>
<name>A0A0L0CGL7_LUCCU</name>
<dbReference type="PANTHER" id="PTHR33964:SF2">
    <property type="entry name" value="IP09356P"/>
    <property type="match status" value="1"/>
</dbReference>
<keyword evidence="2" id="KW-1185">Reference proteome</keyword>
<proteinExistence type="predicted"/>
<comment type="caution">
    <text evidence="1">The sequence shown here is derived from an EMBL/GenBank/DDBJ whole genome shotgun (WGS) entry which is preliminary data.</text>
</comment>
<dbReference type="OrthoDB" id="10051804at2759"/>
<evidence type="ECO:0000313" key="1">
    <source>
        <dbReference type="EMBL" id="KNC30654.1"/>
    </source>
</evidence>